<dbReference type="Proteomes" id="UP000440367">
    <property type="component" value="Unassembled WGS sequence"/>
</dbReference>
<feature type="signal peptide" evidence="2">
    <location>
        <begin position="1"/>
        <end position="30"/>
    </location>
</feature>
<organism evidence="3 6">
    <name type="scientific">Phytophthora fragariae</name>
    <dbReference type="NCBI Taxonomy" id="53985"/>
    <lineage>
        <taxon>Eukaryota</taxon>
        <taxon>Sar</taxon>
        <taxon>Stramenopiles</taxon>
        <taxon>Oomycota</taxon>
        <taxon>Peronosporomycetes</taxon>
        <taxon>Peronosporales</taxon>
        <taxon>Peronosporaceae</taxon>
        <taxon>Phytophthora</taxon>
    </lineage>
</organism>
<evidence type="ECO:0000256" key="2">
    <source>
        <dbReference type="SAM" id="SignalP"/>
    </source>
</evidence>
<keyword evidence="2" id="KW-0732">Signal</keyword>
<reference evidence="5 6" key="1">
    <citation type="submission" date="2018-08" db="EMBL/GenBank/DDBJ databases">
        <title>Genomic investigation of the strawberry pathogen Phytophthora fragariae indicates pathogenicity is determined by transcriptional variation in three key races.</title>
        <authorList>
            <person name="Adams T.M."/>
            <person name="Armitage A.D."/>
            <person name="Sobczyk M.K."/>
            <person name="Bates H.J."/>
            <person name="Dunwell J.M."/>
            <person name="Nellist C.F."/>
            <person name="Harrison R.J."/>
        </authorList>
    </citation>
    <scope>NUCLEOTIDE SEQUENCE [LARGE SCALE GENOMIC DNA]</scope>
    <source>
        <strain evidence="4 5">A4</strain>
        <strain evidence="3 6">BC-1</strain>
    </source>
</reference>
<evidence type="ECO:0000313" key="6">
    <source>
        <dbReference type="Proteomes" id="UP000440367"/>
    </source>
</evidence>
<feature type="region of interest" description="Disordered" evidence="1">
    <location>
        <begin position="167"/>
        <end position="187"/>
    </location>
</feature>
<sequence length="240" mass="26865">MMRTGKSTHGKAWTSDEVLVLVTAWMHALAEILPVGHTTDQFNARVYDLYVEALCELRAELSGCAKETNEVFLERTVTVSGPEGGLAVMGAEFRPRSERPIKSKMGSLRQMFALISDHNSGRLVGSTGKPAWFDLEPEERTCVLQKWKRVAIAEQSYGALSGVFEDDPSTEASVTPVPPDTTPKSMKRTRDAVDIMEEVMDKAVKAVREASRREIEEYIKHQEKENDKTRALLRELFGGY</sequence>
<accession>A0A6A3XDP5</accession>
<comment type="caution">
    <text evidence="3">The sequence shown here is derived from an EMBL/GenBank/DDBJ whole genome shotgun (WGS) entry which is preliminary data.</text>
</comment>
<gene>
    <name evidence="4" type="ORF">PF001_g19981</name>
    <name evidence="3" type="ORF">PF002_g21916</name>
</gene>
<proteinExistence type="predicted"/>
<evidence type="ECO:0000313" key="4">
    <source>
        <dbReference type="EMBL" id="KAE9289574.1"/>
    </source>
</evidence>
<dbReference type="Proteomes" id="UP000437068">
    <property type="component" value="Unassembled WGS sequence"/>
</dbReference>
<feature type="chain" id="PRO_5036166623" evidence="2">
    <location>
        <begin position="31"/>
        <end position="240"/>
    </location>
</feature>
<evidence type="ECO:0000313" key="5">
    <source>
        <dbReference type="Proteomes" id="UP000437068"/>
    </source>
</evidence>
<protein>
    <submittedName>
        <fullName evidence="3">Uncharacterized protein</fullName>
    </submittedName>
</protein>
<dbReference type="EMBL" id="QXGD01001729">
    <property type="protein sequence ID" value="KAE9200175.1"/>
    <property type="molecule type" value="Genomic_DNA"/>
</dbReference>
<evidence type="ECO:0000256" key="1">
    <source>
        <dbReference type="SAM" id="MobiDB-lite"/>
    </source>
</evidence>
<name>A0A6A3XDP5_9STRA</name>
<dbReference type="EMBL" id="QXGE01001678">
    <property type="protein sequence ID" value="KAE9289574.1"/>
    <property type="molecule type" value="Genomic_DNA"/>
</dbReference>
<dbReference type="AlphaFoldDB" id="A0A6A3XDP5"/>
<evidence type="ECO:0000313" key="3">
    <source>
        <dbReference type="EMBL" id="KAE9200175.1"/>
    </source>
</evidence>